<dbReference type="OrthoDB" id="346907at2759"/>
<dbReference type="PANTHER" id="PTHR43671">
    <property type="entry name" value="SERINE/THREONINE-PROTEIN KINASE NEK"/>
    <property type="match status" value="1"/>
</dbReference>
<comment type="catalytic activity">
    <reaction evidence="8">
        <text>L-seryl-[protein] + ATP = O-phospho-L-seryl-[protein] + ADP + H(+)</text>
        <dbReference type="Rhea" id="RHEA:17989"/>
        <dbReference type="Rhea" id="RHEA-COMP:9863"/>
        <dbReference type="Rhea" id="RHEA-COMP:11604"/>
        <dbReference type="ChEBI" id="CHEBI:15378"/>
        <dbReference type="ChEBI" id="CHEBI:29999"/>
        <dbReference type="ChEBI" id="CHEBI:30616"/>
        <dbReference type="ChEBI" id="CHEBI:83421"/>
        <dbReference type="ChEBI" id="CHEBI:456216"/>
        <dbReference type="EC" id="2.7.11.1"/>
    </reaction>
</comment>
<dbReference type="EC" id="2.7.11.1" evidence="1"/>
<evidence type="ECO:0000259" key="10">
    <source>
        <dbReference type="PROSITE" id="PS50011"/>
    </source>
</evidence>
<dbReference type="SUPFAM" id="SSF56112">
    <property type="entry name" value="Protein kinase-like (PK-like)"/>
    <property type="match status" value="1"/>
</dbReference>
<dbReference type="GO" id="GO:0004674">
    <property type="term" value="F:protein serine/threonine kinase activity"/>
    <property type="evidence" value="ECO:0007669"/>
    <property type="project" value="UniProtKB-KW"/>
</dbReference>
<feature type="domain" description="Protein kinase" evidence="10">
    <location>
        <begin position="27"/>
        <end position="278"/>
    </location>
</feature>
<dbReference type="GO" id="GO:0005524">
    <property type="term" value="F:ATP binding"/>
    <property type="evidence" value="ECO:0007669"/>
    <property type="project" value="UniProtKB-KW"/>
</dbReference>
<dbReference type="Proteomes" id="UP000008974">
    <property type="component" value="Unassembled WGS sequence"/>
</dbReference>
<keyword evidence="5 11" id="KW-0418">Kinase</keyword>
<keyword evidence="4" id="KW-0547">Nucleotide-binding</keyword>
<evidence type="ECO:0000256" key="4">
    <source>
        <dbReference type="ARBA" id="ARBA00022741"/>
    </source>
</evidence>
<dbReference type="InterPro" id="IPR000719">
    <property type="entry name" value="Prot_kinase_dom"/>
</dbReference>
<dbReference type="VEuPathDB" id="GiardiaDB:GLP15_3989"/>
<protein>
    <recommendedName>
        <fullName evidence="1">non-specific serine/threonine protein kinase</fullName>
        <ecNumber evidence="1">2.7.11.1</ecNumber>
    </recommendedName>
</protein>
<evidence type="ECO:0000256" key="8">
    <source>
        <dbReference type="ARBA" id="ARBA00048679"/>
    </source>
</evidence>
<organism evidence="11 12">
    <name type="scientific">Giardia intestinalis (strain P15)</name>
    <name type="common">Giardia lamblia</name>
    <dbReference type="NCBI Taxonomy" id="658858"/>
    <lineage>
        <taxon>Eukaryota</taxon>
        <taxon>Metamonada</taxon>
        <taxon>Diplomonadida</taxon>
        <taxon>Hexamitidae</taxon>
        <taxon>Giardiinae</taxon>
        <taxon>Giardia</taxon>
    </lineage>
</organism>
<dbReference type="PANTHER" id="PTHR43671:SF98">
    <property type="entry name" value="SERINE_THREONINE-PROTEIN KINASE NEK11"/>
    <property type="match status" value="1"/>
</dbReference>
<evidence type="ECO:0000313" key="12">
    <source>
        <dbReference type="Proteomes" id="UP000008974"/>
    </source>
</evidence>
<sequence length="334" mass="38161">MLALREERMSLLQDDFSYIRDDIDNNPDKDVDRVFGPHGNVYRLLSTEKEVAKEMAVDLLAPDQLDKLLDKLDELRKINHPNLAKIIMFGTNSRLLLIKVPAYANSLHNEMRKCQRDKRKIPLQEALGILRQVGKALEHLHTSHDGESPTPHYNLKPSNIMFDSSKEHVFVTDFGIHCRYWKTAAVSTNKGSQYVAPEVDMDDGGEAYTFSSDMWSLGVIAYELLTGRLLYKESYSITDLSDLYNQELITLIESLLDKDPAKRPTAKQFLTMLDNSCLSPPYNRIDSILASLKKEVQALQKEVALLKEENYASVKERAKLERRLSDLEARSKSE</sequence>
<comment type="caution">
    <text evidence="11">The sequence shown here is derived from an EMBL/GenBank/DDBJ whole genome shotgun (WGS) entry which is preliminary data.</text>
</comment>
<dbReference type="EMBL" id="ACVC01000563">
    <property type="protein sequence ID" value="EFO60889.1"/>
    <property type="molecule type" value="Genomic_DNA"/>
</dbReference>
<evidence type="ECO:0000313" key="11">
    <source>
        <dbReference type="EMBL" id="EFO60889.1"/>
    </source>
</evidence>
<dbReference type="Pfam" id="PF00069">
    <property type="entry name" value="Pkinase"/>
    <property type="match status" value="1"/>
</dbReference>
<evidence type="ECO:0000256" key="3">
    <source>
        <dbReference type="ARBA" id="ARBA00022679"/>
    </source>
</evidence>
<dbReference type="OMA" id="GIHCRYW"/>
<comment type="catalytic activity">
    <reaction evidence="7">
        <text>L-threonyl-[protein] + ATP = O-phospho-L-threonyl-[protein] + ADP + H(+)</text>
        <dbReference type="Rhea" id="RHEA:46608"/>
        <dbReference type="Rhea" id="RHEA-COMP:11060"/>
        <dbReference type="Rhea" id="RHEA-COMP:11605"/>
        <dbReference type="ChEBI" id="CHEBI:15378"/>
        <dbReference type="ChEBI" id="CHEBI:30013"/>
        <dbReference type="ChEBI" id="CHEBI:30616"/>
        <dbReference type="ChEBI" id="CHEBI:61977"/>
        <dbReference type="ChEBI" id="CHEBI:456216"/>
        <dbReference type="EC" id="2.7.11.1"/>
    </reaction>
</comment>
<reference evidence="11 12" key="1">
    <citation type="journal article" date="2010" name="BMC Genomics">
        <title>Genome analysis and comparative genomics of a Giardia intestinalis assemblage E isolate.</title>
        <authorList>
            <person name="Jerlstrom-Hultqvist J."/>
            <person name="Franzen O."/>
            <person name="Ankarklev J."/>
            <person name="Xu F."/>
            <person name="Nohynkova E."/>
            <person name="Andersson J.O."/>
            <person name="Svard S.G."/>
            <person name="Andersson B."/>
        </authorList>
    </citation>
    <scope>NUCLEOTIDE SEQUENCE [LARGE SCALE GENOMIC DNA]</scope>
    <source>
        <strain evidence="11 12">P15</strain>
    </source>
</reference>
<evidence type="ECO:0000256" key="5">
    <source>
        <dbReference type="ARBA" id="ARBA00022777"/>
    </source>
</evidence>
<evidence type="ECO:0000256" key="1">
    <source>
        <dbReference type="ARBA" id="ARBA00012513"/>
    </source>
</evidence>
<accession>E1F9H5</accession>
<dbReference type="AlphaFoldDB" id="E1F9H5"/>
<keyword evidence="2" id="KW-0723">Serine/threonine-protein kinase</keyword>
<feature type="coiled-coil region" evidence="9">
    <location>
        <begin position="282"/>
        <end position="309"/>
    </location>
</feature>
<dbReference type="PROSITE" id="PS50011">
    <property type="entry name" value="PROTEIN_KINASE_DOM"/>
    <property type="match status" value="1"/>
</dbReference>
<evidence type="ECO:0000256" key="9">
    <source>
        <dbReference type="SAM" id="Coils"/>
    </source>
</evidence>
<dbReference type="STRING" id="658858.E1F9H5"/>
<keyword evidence="6" id="KW-0067">ATP-binding</keyword>
<evidence type="ECO:0000256" key="2">
    <source>
        <dbReference type="ARBA" id="ARBA00022527"/>
    </source>
</evidence>
<name>E1F9H5_GIAIA</name>
<evidence type="ECO:0000256" key="6">
    <source>
        <dbReference type="ARBA" id="ARBA00022840"/>
    </source>
</evidence>
<dbReference type="Gene3D" id="1.10.510.10">
    <property type="entry name" value="Transferase(Phosphotransferase) domain 1"/>
    <property type="match status" value="1"/>
</dbReference>
<keyword evidence="3" id="KW-0808">Transferase</keyword>
<dbReference type="InterPro" id="IPR050660">
    <property type="entry name" value="NEK_Ser/Thr_kinase"/>
</dbReference>
<proteinExistence type="predicted"/>
<dbReference type="InterPro" id="IPR011009">
    <property type="entry name" value="Kinase-like_dom_sf"/>
</dbReference>
<evidence type="ECO:0000256" key="7">
    <source>
        <dbReference type="ARBA" id="ARBA00047899"/>
    </source>
</evidence>
<gene>
    <name evidence="11" type="ORF">GLP15_3989</name>
</gene>
<keyword evidence="9" id="KW-0175">Coiled coil</keyword>